<proteinExistence type="inferred from homology"/>
<feature type="transmembrane region" description="Helical" evidence="8">
    <location>
        <begin position="277"/>
        <end position="298"/>
    </location>
</feature>
<dbReference type="Pfam" id="PF00474">
    <property type="entry name" value="SSF"/>
    <property type="match status" value="1"/>
</dbReference>
<feature type="transmembrane region" description="Helical" evidence="8">
    <location>
        <begin position="6"/>
        <end position="28"/>
    </location>
</feature>
<evidence type="ECO:0000256" key="4">
    <source>
        <dbReference type="ARBA" id="ARBA00022692"/>
    </source>
</evidence>
<dbReference type="CDD" id="cd10322">
    <property type="entry name" value="SLC5sbd"/>
    <property type="match status" value="1"/>
</dbReference>
<dbReference type="InterPro" id="IPR001734">
    <property type="entry name" value="Na/solute_symporter"/>
</dbReference>
<dbReference type="PANTHER" id="PTHR48086">
    <property type="entry name" value="SODIUM/PROLINE SYMPORTER-RELATED"/>
    <property type="match status" value="1"/>
</dbReference>
<reference evidence="9 10" key="1">
    <citation type="submission" date="2024-08" db="EMBL/GenBank/DDBJ databases">
        <title>Sulfate-reducing bacteria isolated from formation water of the oil field in Kazakhstan and description of Pseudodesulfovibrio sp.</title>
        <authorList>
            <person name="Bidzhieva S.K."/>
            <person name="Tourova T.P."/>
            <person name="Grouzdev D.S."/>
            <person name="Beletsky A.V."/>
            <person name="Sokolova D.S."/>
            <person name="Samigullina S.R."/>
            <person name="Poltaraus A.B."/>
            <person name="Avtukh A.N."/>
            <person name="Tereshina V.M."/>
            <person name="Zhaparov N.S."/>
            <person name="Mardanov A.V."/>
            <person name="Nazina T.N."/>
        </authorList>
    </citation>
    <scope>NUCLEOTIDE SEQUENCE [LARGE SCALE GENOMIC DNA]</scope>
    <source>
        <strain evidence="9 10">9FUS</strain>
    </source>
</reference>
<dbReference type="EMBL" id="JBGLYH010000001">
    <property type="protein sequence ID" value="MEZ7195192.1"/>
    <property type="molecule type" value="Genomic_DNA"/>
</dbReference>
<evidence type="ECO:0000256" key="1">
    <source>
        <dbReference type="ARBA" id="ARBA00004141"/>
    </source>
</evidence>
<feature type="transmembrane region" description="Helical" evidence="8">
    <location>
        <begin position="238"/>
        <end position="257"/>
    </location>
</feature>
<dbReference type="PROSITE" id="PS50283">
    <property type="entry name" value="NA_SOLUT_SYMP_3"/>
    <property type="match status" value="1"/>
</dbReference>
<keyword evidence="6 8" id="KW-0472">Membrane</keyword>
<keyword evidence="4 8" id="KW-0812">Transmembrane</keyword>
<evidence type="ECO:0000256" key="2">
    <source>
        <dbReference type="ARBA" id="ARBA00006434"/>
    </source>
</evidence>
<feature type="transmembrane region" description="Helical" evidence="8">
    <location>
        <begin position="372"/>
        <end position="392"/>
    </location>
</feature>
<dbReference type="InterPro" id="IPR050277">
    <property type="entry name" value="Sodium:Solute_Symporter"/>
</dbReference>
<keyword evidence="10" id="KW-1185">Reference proteome</keyword>
<gene>
    <name evidence="9" type="ORF">AB6M95_00390</name>
</gene>
<dbReference type="PANTHER" id="PTHR48086:SF7">
    <property type="entry name" value="SODIUM-SOLUTE SYMPORTER-RELATED"/>
    <property type="match status" value="1"/>
</dbReference>
<feature type="transmembrane region" description="Helical" evidence="8">
    <location>
        <begin position="49"/>
        <end position="70"/>
    </location>
</feature>
<feature type="transmembrane region" description="Helical" evidence="8">
    <location>
        <begin position="457"/>
        <end position="475"/>
    </location>
</feature>
<evidence type="ECO:0000256" key="7">
    <source>
        <dbReference type="RuleBase" id="RU362091"/>
    </source>
</evidence>
<comment type="subcellular location">
    <subcellularLocation>
        <location evidence="1">Membrane</location>
        <topology evidence="1">Multi-pass membrane protein</topology>
    </subcellularLocation>
</comment>
<feature type="transmembrane region" description="Helical" evidence="8">
    <location>
        <begin position="431"/>
        <end position="451"/>
    </location>
</feature>
<name>A0ABV4K091_9BACT</name>
<dbReference type="Gene3D" id="1.20.1730.10">
    <property type="entry name" value="Sodium/glucose cotransporter"/>
    <property type="match status" value="1"/>
</dbReference>
<evidence type="ECO:0000256" key="8">
    <source>
        <dbReference type="SAM" id="Phobius"/>
    </source>
</evidence>
<feature type="transmembrane region" description="Helical" evidence="8">
    <location>
        <begin position="117"/>
        <end position="141"/>
    </location>
</feature>
<dbReference type="RefSeq" id="WP_371384747.1">
    <property type="nucleotide sequence ID" value="NZ_JBGLYH010000001.1"/>
</dbReference>
<feature type="transmembrane region" description="Helical" evidence="8">
    <location>
        <begin position="82"/>
        <end position="105"/>
    </location>
</feature>
<feature type="transmembrane region" description="Helical" evidence="8">
    <location>
        <begin position="147"/>
        <end position="177"/>
    </location>
</feature>
<comment type="caution">
    <text evidence="9">The sequence shown here is derived from an EMBL/GenBank/DDBJ whole genome shotgun (WGS) entry which is preliminary data.</text>
</comment>
<evidence type="ECO:0000256" key="6">
    <source>
        <dbReference type="ARBA" id="ARBA00023136"/>
    </source>
</evidence>
<keyword evidence="3" id="KW-0813">Transport</keyword>
<sequence>MGVVSHWGVLLTVLAYEVIVVVGIGAFIKSRERKSEACATGGFTLAGRSLPWPVVGVTLALTVLGTPHIFGVLEMTWHIGAVSVWFGLAHVALLVVACTSTGLWARRLNITTMPEMLSLIFGDTARLMVSCVMAGMVWGILTLEAQGLGIIISTISGLPIAQGAVIGGIIGTLYVVLAGMKEIGWVNLINCFIMYVGLILAFVYISMGIPFDGWDGVAAVYMQHGNEFMLSTLGTPDLLLTFALGTVLATVTCHSVAQQLIQPALAAKSEGTIKKALWLAAPLNGFFCVFVVCIGLAAKIDPGVSALGPKLAGPAMFMRYLPPWLIALLFATFLAAVLSSFAAAVLAPATIFTIDIYKNLFRPDLCEKEEAFVTRAGIIVLAVLAIVAAGNMPPIVSAINWLFAWITPVFFLIIFGLFWRRSGAAAVTTLLVSWIINMLWSFTALPVAMGMADIPNVYPTLISSLVVSVAMLSVVRTERGLFLKRA</sequence>
<evidence type="ECO:0000313" key="9">
    <source>
        <dbReference type="EMBL" id="MEZ7195192.1"/>
    </source>
</evidence>
<organism evidence="9 10">
    <name type="scientific">Pseudodesulfovibrio karagichevae</name>
    <dbReference type="NCBI Taxonomy" id="3239305"/>
    <lineage>
        <taxon>Bacteria</taxon>
        <taxon>Pseudomonadati</taxon>
        <taxon>Thermodesulfobacteriota</taxon>
        <taxon>Desulfovibrionia</taxon>
        <taxon>Desulfovibrionales</taxon>
        <taxon>Desulfovibrionaceae</taxon>
    </lineage>
</organism>
<accession>A0ABV4K091</accession>
<dbReference type="Proteomes" id="UP001568698">
    <property type="component" value="Unassembled WGS sequence"/>
</dbReference>
<feature type="transmembrane region" description="Helical" evidence="8">
    <location>
        <begin position="398"/>
        <end position="419"/>
    </location>
</feature>
<feature type="transmembrane region" description="Helical" evidence="8">
    <location>
        <begin position="184"/>
        <end position="205"/>
    </location>
</feature>
<evidence type="ECO:0000256" key="3">
    <source>
        <dbReference type="ARBA" id="ARBA00022448"/>
    </source>
</evidence>
<evidence type="ECO:0000313" key="10">
    <source>
        <dbReference type="Proteomes" id="UP001568698"/>
    </source>
</evidence>
<feature type="transmembrane region" description="Helical" evidence="8">
    <location>
        <begin position="324"/>
        <end position="351"/>
    </location>
</feature>
<protein>
    <submittedName>
        <fullName evidence="9">Sodium:solute symporter</fullName>
    </submittedName>
</protein>
<keyword evidence="5 8" id="KW-1133">Transmembrane helix</keyword>
<comment type="similarity">
    <text evidence="2 7">Belongs to the sodium:solute symporter (SSF) (TC 2.A.21) family.</text>
</comment>
<dbReference type="InterPro" id="IPR038377">
    <property type="entry name" value="Na/Glc_symporter_sf"/>
</dbReference>
<evidence type="ECO:0000256" key="5">
    <source>
        <dbReference type="ARBA" id="ARBA00022989"/>
    </source>
</evidence>